<feature type="signal peptide" evidence="1">
    <location>
        <begin position="1"/>
        <end position="21"/>
    </location>
</feature>
<evidence type="ECO:0000256" key="1">
    <source>
        <dbReference type="SAM" id="SignalP"/>
    </source>
</evidence>
<dbReference type="Proteomes" id="UP001060012">
    <property type="component" value="Chromosome"/>
</dbReference>
<evidence type="ECO:0000313" key="2">
    <source>
        <dbReference type="EMBL" id="UTJ06988.1"/>
    </source>
</evidence>
<dbReference type="InterPro" id="IPR007332">
    <property type="entry name" value="DUF411"/>
</dbReference>
<dbReference type="Pfam" id="PF04214">
    <property type="entry name" value="DUF411"/>
    <property type="match status" value="1"/>
</dbReference>
<dbReference type="RefSeq" id="WP_254577167.1">
    <property type="nucleotide sequence ID" value="NZ_CP100595.1"/>
</dbReference>
<keyword evidence="1" id="KW-0732">Signal</keyword>
<organism evidence="2 3">
    <name type="scientific">Arcobacter roscoffensis</name>
    <dbReference type="NCBI Taxonomy" id="2961520"/>
    <lineage>
        <taxon>Bacteria</taxon>
        <taxon>Pseudomonadati</taxon>
        <taxon>Campylobacterota</taxon>
        <taxon>Epsilonproteobacteria</taxon>
        <taxon>Campylobacterales</taxon>
        <taxon>Arcobacteraceae</taxon>
        <taxon>Arcobacter</taxon>
    </lineage>
</organism>
<feature type="chain" id="PRO_5047390401" description="DUF411 domain-containing protein" evidence="1">
    <location>
        <begin position="22"/>
        <end position="132"/>
    </location>
</feature>
<evidence type="ECO:0008006" key="4">
    <source>
        <dbReference type="Google" id="ProtNLM"/>
    </source>
</evidence>
<proteinExistence type="predicted"/>
<evidence type="ECO:0000313" key="3">
    <source>
        <dbReference type="Proteomes" id="UP001060012"/>
    </source>
</evidence>
<protein>
    <recommendedName>
        <fullName evidence="4">DUF411 domain-containing protein</fullName>
    </recommendedName>
</protein>
<keyword evidence="3" id="KW-1185">Reference proteome</keyword>
<dbReference type="EMBL" id="CP100595">
    <property type="protein sequence ID" value="UTJ06988.1"/>
    <property type="molecule type" value="Genomic_DNA"/>
</dbReference>
<reference evidence="2" key="1">
    <citation type="submission" date="2022-07" db="EMBL/GenBank/DDBJ databases">
        <title>Arcobacter roscoffensis sp. nov., a marine bacterium isolated from coastal seawater collected from Roscoff, France.</title>
        <authorList>
            <person name="Pascual J."/>
            <person name="Lepeaux C."/>
            <person name="Methner A."/>
            <person name="Overmann J."/>
        </authorList>
    </citation>
    <scope>NUCLEOTIDE SEQUENCE</scope>
    <source>
        <strain evidence="2">ARW1-2F2</strain>
    </source>
</reference>
<gene>
    <name evidence="2" type="ORF">NJU99_02530</name>
</gene>
<name>A0ABY5E769_9BACT</name>
<sequence length="132" mass="14965">MKKIVLSLMLALAVFASESKMQIFQPMTSTCPKSWLDDMKKIAKEVEIVQMVNVKGLKYSVGVPREVQSCNTTIFKDYVFEGNVPAKAIKEFFKSVPKDSMGLSLPSYENDKEVKTVYLLLDNGTYKEFGKY</sequence>
<accession>A0ABY5E769</accession>